<dbReference type="EMBL" id="CAJVPZ010075506">
    <property type="protein sequence ID" value="CAG8803949.1"/>
    <property type="molecule type" value="Genomic_DNA"/>
</dbReference>
<comment type="caution">
    <text evidence="1">The sequence shown here is derived from an EMBL/GenBank/DDBJ whole genome shotgun (WGS) entry which is preliminary data.</text>
</comment>
<dbReference type="AlphaFoldDB" id="A0A9N9JZU9"/>
<evidence type="ECO:0000313" key="1">
    <source>
        <dbReference type="EMBL" id="CAG8803949.1"/>
    </source>
</evidence>
<feature type="non-terminal residue" evidence="1">
    <location>
        <position position="1"/>
    </location>
</feature>
<organism evidence="1 2">
    <name type="scientific">Racocetra fulgida</name>
    <dbReference type="NCBI Taxonomy" id="60492"/>
    <lineage>
        <taxon>Eukaryota</taxon>
        <taxon>Fungi</taxon>
        <taxon>Fungi incertae sedis</taxon>
        <taxon>Mucoromycota</taxon>
        <taxon>Glomeromycotina</taxon>
        <taxon>Glomeromycetes</taxon>
        <taxon>Diversisporales</taxon>
        <taxon>Gigasporaceae</taxon>
        <taxon>Racocetra</taxon>
    </lineage>
</organism>
<gene>
    <name evidence="1" type="ORF">RFULGI_LOCUS18029</name>
</gene>
<evidence type="ECO:0000313" key="2">
    <source>
        <dbReference type="Proteomes" id="UP000789396"/>
    </source>
</evidence>
<feature type="non-terminal residue" evidence="1">
    <location>
        <position position="75"/>
    </location>
</feature>
<reference evidence="1" key="1">
    <citation type="submission" date="2021-06" db="EMBL/GenBank/DDBJ databases">
        <authorList>
            <person name="Kallberg Y."/>
            <person name="Tangrot J."/>
            <person name="Rosling A."/>
        </authorList>
    </citation>
    <scope>NUCLEOTIDE SEQUENCE</scope>
    <source>
        <strain evidence="1">IN212</strain>
    </source>
</reference>
<accession>A0A9N9JZU9</accession>
<name>A0A9N9JZU9_9GLOM</name>
<keyword evidence="2" id="KW-1185">Reference proteome</keyword>
<sequence length="75" mass="8830">KIKDAFALPVEVRQELCNAQKRFILQTDRSVAKFLGLKDPEFVSFMHIVLENYKTAFQKYSRGDRLNAIDRELIR</sequence>
<proteinExistence type="predicted"/>
<dbReference type="Proteomes" id="UP000789396">
    <property type="component" value="Unassembled WGS sequence"/>
</dbReference>
<protein>
    <submittedName>
        <fullName evidence="1">13126_t:CDS:1</fullName>
    </submittedName>
</protein>